<feature type="transmembrane region" description="Helical" evidence="3">
    <location>
        <begin position="12"/>
        <end position="32"/>
    </location>
</feature>
<evidence type="ECO:0000256" key="2">
    <source>
        <dbReference type="SAM" id="MobiDB-lite"/>
    </source>
</evidence>
<name>A0A518HAQ3_9BACT</name>
<dbReference type="RefSeq" id="WP_145276067.1">
    <property type="nucleotide sequence ID" value="NZ_CP036426.1"/>
</dbReference>
<dbReference type="OrthoDB" id="212249at2"/>
<evidence type="ECO:0000313" key="5">
    <source>
        <dbReference type="Proteomes" id="UP000317835"/>
    </source>
</evidence>
<dbReference type="KEGG" id="tpla:ElP_58770"/>
<keyword evidence="3" id="KW-0812">Transmembrane</keyword>
<keyword evidence="3" id="KW-0472">Membrane</keyword>
<proteinExistence type="predicted"/>
<evidence type="ECO:0000256" key="3">
    <source>
        <dbReference type="SAM" id="Phobius"/>
    </source>
</evidence>
<keyword evidence="3" id="KW-1133">Transmembrane helix</keyword>
<dbReference type="EMBL" id="CP036426">
    <property type="protein sequence ID" value="QDV37930.1"/>
    <property type="molecule type" value="Genomic_DNA"/>
</dbReference>
<evidence type="ECO:0000313" key="4">
    <source>
        <dbReference type="EMBL" id="QDV37930.1"/>
    </source>
</evidence>
<evidence type="ECO:0000256" key="1">
    <source>
        <dbReference type="SAM" id="Coils"/>
    </source>
</evidence>
<protein>
    <submittedName>
        <fullName evidence="4">Uncharacterized protein</fullName>
    </submittedName>
</protein>
<dbReference type="Proteomes" id="UP000317835">
    <property type="component" value="Chromosome"/>
</dbReference>
<dbReference type="AlphaFoldDB" id="A0A518HAQ3"/>
<reference evidence="4 5" key="1">
    <citation type="submission" date="2019-02" db="EMBL/GenBank/DDBJ databases">
        <title>Deep-cultivation of Planctomycetes and their phenomic and genomic characterization uncovers novel biology.</title>
        <authorList>
            <person name="Wiegand S."/>
            <person name="Jogler M."/>
            <person name="Boedeker C."/>
            <person name="Pinto D."/>
            <person name="Vollmers J."/>
            <person name="Rivas-Marin E."/>
            <person name="Kohn T."/>
            <person name="Peeters S.H."/>
            <person name="Heuer A."/>
            <person name="Rast P."/>
            <person name="Oberbeckmann S."/>
            <person name="Bunk B."/>
            <person name="Jeske O."/>
            <person name="Meyerdierks A."/>
            <person name="Storesund J.E."/>
            <person name="Kallscheuer N."/>
            <person name="Luecker S."/>
            <person name="Lage O.M."/>
            <person name="Pohl T."/>
            <person name="Merkel B.J."/>
            <person name="Hornburger P."/>
            <person name="Mueller R.-W."/>
            <person name="Bruemmer F."/>
            <person name="Labrenz M."/>
            <person name="Spormann A.M."/>
            <person name="Op den Camp H."/>
            <person name="Overmann J."/>
            <person name="Amann R."/>
            <person name="Jetten M.S.M."/>
            <person name="Mascher T."/>
            <person name="Medema M.H."/>
            <person name="Devos D.P."/>
            <person name="Kaster A.-K."/>
            <person name="Ovreas L."/>
            <person name="Rohde M."/>
            <person name="Galperin M.Y."/>
            <person name="Jogler C."/>
        </authorList>
    </citation>
    <scope>NUCLEOTIDE SEQUENCE [LARGE SCALE GENOMIC DNA]</scope>
    <source>
        <strain evidence="4 5">ElP</strain>
    </source>
</reference>
<organism evidence="4 5">
    <name type="scientific">Tautonia plasticadhaerens</name>
    <dbReference type="NCBI Taxonomy" id="2527974"/>
    <lineage>
        <taxon>Bacteria</taxon>
        <taxon>Pseudomonadati</taxon>
        <taxon>Planctomycetota</taxon>
        <taxon>Planctomycetia</taxon>
        <taxon>Isosphaerales</taxon>
        <taxon>Isosphaeraceae</taxon>
        <taxon>Tautonia</taxon>
    </lineage>
</organism>
<keyword evidence="1" id="KW-0175">Coiled coil</keyword>
<feature type="region of interest" description="Disordered" evidence="2">
    <location>
        <begin position="47"/>
        <end position="144"/>
    </location>
</feature>
<gene>
    <name evidence="4" type="ORF">ElP_58770</name>
</gene>
<accession>A0A518HAQ3</accession>
<keyword evidence="5" id="KW-1185">Reference proteome</keyword>
<feature type="coiled-coil region" evidence="1">
    <location>
        <begin position="409"/>
        <end position="436"/>
    </location>
</feature>
<sequence>MMKRSGGLARFVMSHVMALAIFGAVGFVLFRFSPLGDPVPMPEAVVEPAASTGASGPARPTALTGRVGPEAPEPSPSRSAPEPQGVADVGPSPDGPMLVALLDATSGDDAADSGEDGAAREGRPPEDDEETEAEIGPLDPRAEALADYDRKRAEAGDGRDDRAGLASWCDANGLWTRAESHWREVLDRSPIDRVARGRLGYRLVGGEWAVDPAQAEGAAQRKADLFWGKALGRLHSRMHRGGSTPGAVRDRAEVESRIEAVGDPRSAPALWEVFAGHAAHHAMIVRVVGRFESARASQILAALAVYSADEKARAAALDGLRGRDPKDFAAPLVSLMGMPLDYEVREVPGPGRRPARMLFVQGERADYAYVFFRHEAPDAFSGPITASIRVLPERQAARRYNEQQAAIARAAFDRQVEQATQAVEGLNRQIRLRNEQVALVLNSACGAGIGPDVGDARRWAASLLGEPFSPSAVGPKPTISQVVPPLYAPSFLPVPVPT</sequence>